<protein>
    <submittedName>
        <fullName evidence="5">Biotin-dependent carboxyltransferase</fullName>
    </submittedName>
</protein>
<dbReference type="Proteomes" id="UP000292372">
    <property type="component" value="Unassembled WGS sequence"/>
</dbReference>
<dbReference type="GO" id="GO:0005524">
    <property type="term" value="F:ATP binding"/>
    <property type="evidence" value="ECO:0007669"/>
    <property type="project" value="UniProtKB-KW"/>
</dbReference>
<dbReference type="OrthoDB" id="9782422at2"/>
<dbReference type="InterPro" id="IPR029000">
    <property type="entry name" value="Cyclophilin-like_dom_sf"/>
</dbReference>
<organism evidence="5 6">
    <name type="scientific">Hyunsoonleella pacifica</name>
    <dbReference type="NCBI Taxonomy" id="1080224"/>
    <lineage>
        <taxon>Bacteria</taxon>
        <taxon>Pseudomonadati</taxon>
        <taxon>Bacteroidota</taxon>
        <taxon>Flavobacteriia</taxon>
        <taxon>Flavobacteriales</taxon>
        <taxon>Flavobacteriaceae</taxon>
    </lineage>
</organism>
<dbReference type="PANTHER" id="PTHR43309:SF5">
    <property type="entry name" value="5-OXOPROLINASE SUBUNIT C"/>
    <property type="match status" value="1"/>
</dbReference>
<reference evidence="5 6" key="1">
    <citation type="journal article" date="2015" name="Int. J. Syst. Evol. Microbiol.">
        <title>Hyunsoonleella pacifica sp. nov., isolated from seawater of South Pacific Gyre.</title>
        <authorList>
            <person name="Gao X."/>
            <person name="Zhang Z."/>
            <person name="Dai X."/>
            <person name="Zhang X.H."/>
        </authorList>
    </citation>
    <scope>NUCLEOTIDE SEQUENCE [LARGE SCALE GENOMIC DNA]</scope>
    <source>
        <strain evidence="5 6">SW033</strain>
    </source>
</reference>
<sequence length="282" mass="31162">MIKVLHPGFYTTIQDLGRTNYQHFGVPKSGVMDQRAAKIANALVGNNENEAVLEITMSGPKLEFQTEAIIAITGANLNPKLNSKEILNNRLLKVSESDILSFGNLVSGFRCYLAVSGGLQTRIVLGSKSMYSGITQYDIIKKNDFFSTVKSDISNEKQFSGLKVNDSYLKSSTLEVLKGLEFDSLTTIQKEKLLSKTFKVSKDNNRMAYQLEEHIENNLKPIITSPVIPGTVQLTPSGKIIILMRDCQTTGGYPRILQLTTSAINVLAQKFTGNTISFKLKD</sequence>
<evidence type="ECO:0000256" key="2">
    <source>
        <dbReference type="ARBA" id="ARBA00022801"/>
    </source>
</evidence>
<keyword evidence="5" id="KW-0808">Transferase</keyword>
<gene>
    <name evidence="5" type="ORF">EYD46_14895</name>
</gene>
<dbReference type="InterPro" id="IPR003778">
    <property type="entry name" value="CT_A_B"/>
</dbReference>
<proteinExistence type="predicted"/>
<name>A0A4V2JAP3_9FLAO</name>
<keyword evidence="6" id="KW-1185">Reference proteome</keyword>
<evidence type="ECO:0000313" key="6">
    <source>
        <dbReference type="Proteomes" id="UP000292372"/>
    </source>
</evidence>
<evidence type="ECO:0000259" key="4">
    <source>
        <dbReference type="SMART" id="SM00797"/>
    </source>
</evidence>
<dbReference type="GO" id="GO:0016787">
    <property type="term" value="F:hydrolase activity"/>
    <property type="evidence" value="ECO:0007669"/>
    <property type="project" value="UniProtKB-KW"/>
</dbReference>
<dbReference type="InterPro" id="IPR052708">
    <property type="entry name" value="PxpC"/>
</dbReference>
<keyword evidence="2" id="KW-0378">Hydrolase</keyword>
<accession>A0A4V2JAP3</accession>
<dbReference type="SMART" id="SM00797">
    <property type="entry name" value="AHS2"/>
    <property type="match status" value="1"/>
</dbReference>
<evidence type="ECO:0000256" key="1">
    <source>
        <dbReference type="ARBA" id="ARBA00022741"/>
    </source>
</evidence>
<dbReference type="EMBL" id="SIRS01000006">
    <property type="protein sequence ID" value="TBN13780.1"/>
    <property type="molecule type" value="Genomic_DNA"/>
</dbReference>
<evidence type="ECO:0000313" key="5">
    <source>
        <dbReference type="EMBL" id="TBN13780.1"/>
    </source>
</evidence>
<dbReference type="PANTHER" id="PTHR43309">
    <property type="entry name" value="5-OXOPROLINASE SUBUNIT C"/>
    <property type="match status" value="1"/>
</dbReference>
<evidence type="ECO:0000256" key="3">
    <source>
        <dbReference type="ARBA" id="ARBA00022840"/>
    </source>
</evidence>
<feature type="domain" description="Carboxyltransferase" evidence="4">
    <location>
        <begin position="23"/>
        <end position="282"/>
    </location>
</feature>
<keyword evidence="3" id="KW-0067">ATP-binding</keyword>
<dbReference type="GO" id="GO:0016740">
    <property type="term" value="F:transferase activity"/>
    <property type="evidence" value="ECO:0007669"/>
    <property type="project" value="UniProtKB-KW"/>
</dbReference>
<dbReference type="Pfam" id="PF02626">
    <property type="entry name" value="CT_A_B"/>
    <property type="match status" value="1"/>
</dbReference>
<dbReference type="AlphaFoldDB" id="A0A4V2JAP3"/>
<dbReference type="Gene3D" id="2.40.100.10">
    <property type="entry name" value="Cyclophilin-like"/>
    <property type="match status" value="1"/>
</dbReference>
<comment type="caution">
    <text evidence="5">The sequence shown here is derived from an EMBL/GenBank/DDBJ whole genome shotgun (WGS) entry which is preliminary data.</text>
</comment>
<keyword evidence="1" id="KW-0547">Nucleotide-binding</keyword>
<dbReference type="RefSeq" id="WP_130937967.1">
    <property type="nucleotide sequence ID" value="NZ_BMEE01000005.1"/>
</dbReference>